<dbReference type="EMBL" id="BONF01000004">
    <property type="protein sequence ID" value="GIF79099.1"/>
    <property type="molecule type" value="Genomic_DNA"/>
</dbReference>
<gene>
    <name evidence="1" type="ORF">Cba03nite_04480</name>
</gene>
<dbReference type="RefSeq" id="WP_203741130.1">
    <property type="nucleotide sequence ID" value="NZ_BONF01000004.1"/>
</dbReference>
<accession>A0A8J3JJ56</accession>
<dbReference type="AlphaFoldDB" id="A0A8J3JJ56"/>
<evidence type="ECO:0000313" key="2">
    <source>
        <dbReference type="Proteomes" id="UP000601223"/>
    </source>
</evidence>
<proteinExistence type="predicted"/>
<reference evidence="1 2" key="1">
    <citation type="submission" date="2021-01" db="EMBL/GenBank/DDBJ databases">
        <title>Whole genome shotgun sequence of Catellatospora bangladeshensis NBRC 107357.</title>
        <authorList>
            <person name="Komaki H."/>
            <person name="Tamura T."/>
        </authorList>
    </citation>
    <scope>NUCLEOTIDE SEQUENCE [LARGE SCALE GENOMIC DNA]</scope>
    <source>
        <strain evidence="1 2">NBRC 107357</strain>
    </source>
</reference>
<protein>
    <submittedName>
        <fullName evidence="1">Uncharacterized protein</fullName>
    </submittedName>
</protein>
<evidence type="ECO:0000313" key="1">
    <source>
        <dbReference type="EMBL" id="GIF79099.1"/>
    </source>
</evidence>
<comment type="caution">
    <text evidence="1">The sequence shown here is derived from an EMBL/GenBank/DDBJ whole genome shotgun (WGS) entry which is preliminary data.</text>
</comment>
<keyword evidence="2" id="KW-1185">Reference proteome</keyword>
<sequence length="154" mass="16521">MPHPAQIARTLAAGRLPGVAQVPYHSSPYRVRHATDQAGRPLLLCREGGRLDGALTPREGDDTAVVLAVGEVRDARVWISGWATALEDIEARAAALEFAAVNPVSDLLDVGRGFRLYRMDVAEVRLECPAGHLTEVDADDYAAAEPEPSSSPVR</sequence>
<dbReference type="Proteomes" id="UP000601223">
    <property type="component" value="Unassembled WGS sequence"/>
</dbReference>
<dbReference type="SUPFAM" id="SSF50475">
    <property type="entry name" value="FMN-binding split barrel"/>
    <property type="match status" value="1"/>
</dbReference>
<name>A0A8J3JJ56_9ACTN</name>
<organism evidence="1 2">
    <name type="scientific">Catellatospora bangladeshensis</name>
    <dbReference type="NCBI Taxonomy" id="310355"/>
    <lineage>
        <taxon>Bacteria</taxon>
        <taxon>Bacillati</taxon>
        <taxon>Actinomycetota</taxon>
        <taxon>Actinomycetes</taxon>
        <taxon>Micromonosporales</taxon>
        <taxon>Micromonosporaceae</taxon>
        <taxon>Catellatospora</taxon>
    </lineage>
</organism>